<evidence type="ECO:0000256" key="4">
    <source>
        <dbReference type="ARBA" id="ARBA00022989"/>
    </source>
</evidence>
<gene>
    <name evidence="7" type="ORF">GCM10025790_17130</name>
</gene>
<evidence type="ECO:0000256" key="5">
    <source>
        <dbReference type="ARBA" id="ARBA00023136"/>
    </source>
</evidence>
<feature type="transmembrane region" description="Helical" evidence="6">
    <location>
        <begin position="54"/>
        <end position="74"/>
    </location>
</feature>
<keyword evidence="5 6" id="KW-0472">Membrane</keyword>
<protein>
    <submittedName>
        <fullName evidence="7">ABC transporter permease</fullName>
    </submittedName>
</protein>
<dbReference type="PANTHER" id="PTHR32196">
    <property type="entry name" value="ABC TRANSPORTER PERMEASE PROTEIN YPHD-RELATED-RELATED"/>
    <property type="match status" value="1"/>
</dbReference>
<keyword evidence="4 6" id="KW-1133">Transmembrane helix</keyword>
<sequence>MITALELGLIYAVVALGIYVTFRILNFPDLTVDGSFTTGAATAAIMIVNDIHPVLATAAAFLVGTVAGLITGLLHTKGNINGLLAGILTMIGLYSINLRIMGGANVPLLGQDTIITSLRSFAGVGWTSVLVLAAAVLILKLIMDWFLHTDTGLALQATGDNEQMIRSFAVSTDRMKIMGLMLANGLVGMAGAIVAQHQGFADIGMGIGLILVGLASVIVGQAIFGSRLVIQATLAVVLGAVVYRLAIQFALNAGLNPNDMKLMSALLVIAALLLPQWKGFSKLVRRRRGKSALVSATEATLTSEAAQDTAAKAGRSA</sequence>
<dbReference type="PANTHER" id="PTHR32196:SF69">
    <property type="entry name" value="BRANCHED-CHAIN AMINO ACID TRANSPORT SYSTEM, PERMEASE PROTEIN"/>
    <property type="match status" value="1"/>
</dbReference>
<proteinExistence type="predicted"/>
<evidence type="ECO:0000313" key="7">
    <source>
        <dbReference type="EMBL" id="GAA4921308.1"/>
    </source>
</evidence>
<keyword evidence="8" id="KW-1185">Reference proteome</keyword>
<reference evidence="8" key="1">
    <citation type="journal article" date="2019" name="Int. J. Syst. Evol. Microbiol.">
        <title>The Global Catalogue of Microorganisms (GCM) 10K type strain sequencing project: providing services to taxonomists for standard genome sequencing and annotation.</title>
        <authorList>
            <consortium name="The Broad Institute Genomics Platform"/>
            <consortium name="The Broad Institute Genome Sequencing Center for Infectious Disease"/>
            <person name="Wu L."/>
            <person name="Ma J."/>
        </authorList>
    </citation>
    <scope>NUCLEOTIDE SEQUENCE [LARGE SCALE GENOMIC DNA]</scope>
    <source>
        <strain evidence="8">JCM 19129</strain>
    </source>
</reference>
<name>A0ABP9FYQ6_9MICC</name>
<feature type="transmembrane region" description="Helical" evidence="6">
    <location>
        <begin position="120"/>
        <end position="139"/>
    </location>
</feature>
<dbReference type="InterPro" id="IPR001851">
    <property type="entry name" value="ABC_transp_permease"/>
</dbReference>
<accession>A0ABP9FYQ6</accession>
<evidence type="ECO:0000256" key="1">
    <source>
        <dbReference type="ARBA" id="ARBA00004651"/>
    </source>
</evidence>
<dbReference type="EMBL" id="BAABLW010000007">
    <property type="protein sequence ID" value="GAA4921308.1"/>
    <property type="molecule type" value="Genomic_DNA"/>
</dbReference>
<feature type="transmembrane region" description="Helical" evidence="6">
    <location>
        <begin position="203"/>
        <end position="225"/>
    </location>
</feature>
<feature type="transmembrane region" description="Helical" evidence="6">
    <location>
        <begin position="262"/>
        <end position="280"/>
    </location>
</feature>
<dbReference type="Proteomes" id="UP001500368">
    <property type="component" value="Unassembled WGS sequence"/>
</dbReference>
<dbReference type="RefSeq" id="WP_345477630.1">
    <property type="nucleotide sequence ID" value="NZ_BAABLW010000007.1"/>
</dbReference>
<feature type="transmembrane region" description="Helical" evidence="6">
    <location>
        <begin position="177"/>
        <end position="197"/>
    </location>
</feature>
<keyword evidence="3 6" id="KW-0812">Transmembrane</keyword>
<feature type="transmembrane region" description="Helical" evidence="6">
    <location>
        <begin position="232"/>
        <end position="250"/>
    </location>
</feature>
<organism evidence="7 8">
    <name type="scientific">Nesterenkonia rhizosphaerae</name>
    <dbReference type="NCBI Taxonomy" id="1348272"/>
    <lineage>
        <taxon>Bacteria</taxon>
        <taxon>Bacillati</taxon>
        <taxon>Actinomycetota</taxon>
        <taxon>Actinomycetes</taxon>
        <taxon>Micrococcales</taxon>
        <taxon>Micrococcaceae</taxon>
        <taxon>Nesterenkonia</taxon>
    </lineage>
</organism>
<feature type="transmembrane region" description="Helical" evidence="6">
    <location>
        <begin position="81"/>
        <end position="100"/>
    </location>
</feature>
<keyword evidence="2" id="KW-1003">Cell membrane</keyword>
<comment type="subcellular location">
    <subcellularLocation>
        <location evidence="1">Cell membrane</location>
        <topology evidence="1">Multi-pass membrane protein</topology>
    </subcellularLocation>
</comment>
<evidence type="ECO:0000256" key="6">
    <source>
        <dbReference type="SAM" id="Phobius"/>
    </source>
</evidence>
<comment type="caution">
    <text evidence="7">The sequence shown here is derived from an EMBL/GenBank/DDBJ whole genome shotgun (WGS) entry which is preliminary data.</text>
</comment>
<evidence type="ECO:0000313" key="8">
    <source>
        <dbReference type="Proteomes" id="UP001500368"/>
    </source>
</evidence>
<evidence type="ECO:0000256" key="3">
    <source>
        <dbReference type="ARBA" id="ARBA00022692"/>
    </source>
</evidence>
<dbReference type="CDD" id="cd06574">
    <property type="entry name" value="TM_PBP1_branched-chain-AA_like"/>
    <property type="match status" value="1"/>
</dbReference>
<feature type="transmembrane region" description="Helical" evidence="6">
    <location>
        <begin position="7"/>
        <end position="25"/>
    </location>
</feature>
<dbReference type="Pfam" id="PF02653">
    <property type="entry name" value="BPD_transp_2"/>
    <property type="match status" value="1"/>
</dbReference>
<evidence type="ECO:0000256" key="2">
    <source>
        <dbReference type="ARBA" id="ARBA00022475"/>
    </source>
</evidence>